<dbReference type="GO" id="GO:0006508">
    <property type="term" value="P:proteolysis"/>
    <property type="evidence" value="ECO:0007669"/>
    <property type="project" value="UniProtKB-KW"/>
</dbReference>
<accession>A0A9W9Z567</accession>
<evidence type="ECO:0000313" key="11">
    <source>
        <dbReference type="Proteomes" id="UP001163046"/>
    </source>
</evidence>
<sequence length="418" mass="48240">MRLHISWILLVSSVSLSTAELPSDNDKEEEDSSPRTLPDFWLFGDMKLTDHQKVLLDVPSGANDFILPRKPPAATREKTLLWDGGVIPYVFDCSLKNMPELQRIIRTAMDDWESKTCLKFVERKDEKDYVTFFRGTHCYSTVGKARHERREVSVGFGCEYHHVMIHEIGHVIGFWHEQSRPDRDEHVRIIWKNVNKGWEHAFLKQTWQAIDSMDTPYDYSSIMHYRFNAFSRSRRRKTIVPLKKGVRARPYQRISKIDALQVKKMYNCDAKNQQSTNDSNIQAVKRTRRAVRKPETGGLVTIRGHSRSNEAETKKTKDPNCKDKIKACPFWAEKGFCESRRDFMLTDCKLSCNACDTAKKAETKDESEDECVDTTHACVVWAKAGYCDSRPDIMHIKCRKSCRICSKLSYAVVGNAVA</sequence>
<comment type="caution">
    <text evidence="10">The sequence shown here is derived from an EMBL/GenBank/DDBJ whole genome shotgun (WGS) entry which is preliminary data.</text>
</comment>
<evidence type="ECO:0000256" key="5">
    <source>
        <dbReference type="PROSITE-ProRule" id="PRU01005"/>
    </source>
</evidence>
<evidence type="ECO:0000256" key="6">
    <source>
        <dbReference type="PROSITE-ProRule" id="PRU01211"/>
    </source>
</evidence>
<dbReference type="Pfam" id="PF01400">
    <property type="entry name" value="Astacin"/>
    <property type="match status" value="1"/>
</dbReference>
<dbReference type="PROSITE" id="PS51670">
    <property type="entry name" value="SHKT"/>
    <property type="match status" value="2"/>
</dbReference>
<keyword evidence="6 7" id="KW-0862">Zinc</keyword>
<protein>
    <recommendedName>
        <fullName evidence="7">Metalloendopeptidase</fullName>
        <ecNumber evidence="7">3.4.24.-</ecNumber>
    </recommendedName>
</protein>
<dbReference type="OrthoDB" id="5948111at2759"/>
<keyword evidence="4 6" id="KW-0378">Hydrolase</keyword>
<feature type="binding site" evidence="6">
    <location>
        <position position="166"/>
    </location>
    <ligand>
        <name>Zn(2+)</name>
        <dbReference type="ChEBI" id="CHEBI:29105"/>
        <note>catalytic</note>
    </ligand>
</feature>
<evidence type="ECO:0000259" key="8">
    <source>
        <dbReference type="PROSITE" id="PS51670"/>
    </source>
</evidence>
<dbReference type="EMBL" id="MU826827">
    <property type="protein sequence ID" value="KAJ7374569.1"/>
    <property type="molecule type" value="Genomic_DNA"/>
</dbReference>
<evidence type="ECO:0000259" key="9">
    <source>
        <dbReference type="PROSITE" id="PS51864"/>
    </source>
</evidence>
<evidence type="ECO:0000313" key="10">
    <source>
        <dbReference type="EMBL" id="KAJ7374569.1"/>
    </source>
</evidence>
<dbReference type="AlphaFoldDB" id="A0A9W9Z567"/>
<dbReference type="InterPro" id="IPR034035">
    <property type="entry name" value="Astacin-like_dom"/>
</dbReference>
<proteinExistence type="predicted"/>
<name>A0A9W9Z567_9CNID</name>
<feature type="disulfide bond" evidence="5">
    <location>
        <begin position="371"/>
        <end position="405"/>
    </location>
</feature>
<dbReference type="EC" id="3.4.24.-" evidence="7"/>
<dbReference type="CDD" id="cd04280">
    <property type="entry name" value="ZnMc_astacin_like"/>
    <property type="match status" value="1"/>
</dbReference>
<feature type="domain" description="Peptidase M12A" evidence="9">
    <location>
        <begin position="73"/>
        <end position="269"/>
    </location>
</feature>
<dbReference type="PRINTS" id="PR00480">
    <property type="entry name" value="ASTACIN"/>
</dbReference>
<comment type="function">
    <text evidence="1">Metalloprotease.</text>
</comment>
<feature type="disulfide bond" evidence="5">
    <location>
        <begin position="321"/>
        <end position="355"/>
    </location>
</feature>
<feature type="chain" id="PRO_5041017227" description="Metalloendopeptidase" evidence="7">
    <location>
        <begin position="20"/>
        <end position="418"/>
    </location>
</feature>
<feature type="binding site" evidence="6">
    <location>
        <position position="170"/>
    </location>
    <ligand>
        <name>Zn(2+)</name>
        <dbReference type="ChEBI" id="CHEBI:29105"/>
        <note>catalytic</note>
    </ligand>
</feature>
<gene>
    <name evidence="10" type="ORF">OS493_004907</name>
</gene>
<keyword evidence="3 6" id="KW-0645">Protease</keyword>
<dbReference type="GO" id="GO:0008270">
    <property type="term" value="F:zinc ion binding"/>
    <property type="evidence" value="ECO:0007669"/>
    <property type="project" value="UniProtKB-UniRule"/>
</dbReference>
<evidence type="ECO:0000256" key="3">
    <source>
        <dbReference type="ARBA" id="ARBA00022670"/>
    </source>
</evidence>
<evidence type="ECO:0000256" key="1">
    <source>
        <dbReference type="ARBA" id="ARBA00002657"/>
    </source>
</evidence>
<feature type="binding site" evidence="6">
    <location>
        <position position="176"/>
    </location>
    <ligand>
        <name>Zn(2+)</name>
        <dbReference type="ChEBI" id="CHEBI:29105"/>
        <note>catalytic</note>
    </ligand>
</feature>
<keyword evidence="6 7" id="KW-0479">Metal-binding</keyword>
<dbReference type="InterPro" id="IPR024079">
    <property type="entry name" value="MetalloPept_cat_dom_sf"/>
</dbReference>
<keyword evidence="7" id="KW-0732">Signal</keyword>
<dbReference type="Gene3D" id="1.10.10.1940">
    <property type="match status" value="2"/>
</dbReference>
<dbReference type="SUPFAM" id="SSF55486">
    <property type="entry name" value="Metalloproteases ('zincins'), catalytic domain"/>
    <property type="match status" value="1"/>
</dbReference>
<feature type="signal peptide" evidence="7">
    <location>
        <begin position="1"/>
        <end position="19"/>
    </location>
</feature>
<comment type="caution">
    <text evidence="5">Lacks conserved residue(s) required for the propagation of feature annotation.</text>
</comment>
<dbReference type="PANTHER" id="PTHR10127:SF893">
    <property type="entry name" value="METALLOENDOPEPTIDASE"/>
    <property type="match status" value="1"/>
</dbReference>
<dbReference type="InterPro" id="IPR003582">
    <property type="entry name" value="ShKT_dom"/>
</dbReference>
<organism evidence="10 11">
    <name type="scientific">Desmophyllum pertusum</name>
    <dbReference type="NCBI Taxonomy" id="174260"/>
    <lineage>
        <taxon>Eukaryota</taxon>
        <taxon>Metazoa</taxon>
        <taxon>Cnidaria</taxon>
        <taxon>Anthozoa</taxon>
        <taxon>Hexacorallia</taxon>
        <taxon>Scleractinia</taxon>
        <taxon>Caryophylliina</taxon>
        <taxon>Caryophylliidae</taxon>
        <taxon>Desmophyllum</taxon>
    </lineage>
</organism>
<dbReference type="GO" id="GO:0090729">
    <property type="term" value="F:toxin activity"/>
    <property type="evidence" value="ECO:0007669"/>
    <property type="project" value="UniProtKB-KW"/>
</dbReference>
<feature type="domain" description="ShKT" evidence="8">
    <location>
        <begin position="371"/>
        <end position="405"/>
    </location>
</feature>
<keyword evidence="2" id="KW-0800">Toxin</keyword>
<dbReference type="PANTHER" id="PTHR10127">
    <property type="entry name" value="DISCOIDIN, CUB, EGF, LAMININ , AND ZINC METALLOPROTEASE DOMAIN CONTAINING"/>
    <property type="match status" value="1"/>
</dbReference>
<reference evidence="10" key="1">
    <citation type="submission" date="2023-01" db="EMBL/GenBank/DDBJ databases">
        <title>Genome assembly of the deep-sea coral Lophelia pertusa.</title>
        <authorList>
            <person name="Herrera S."/>
            <person name="Cordes E."/>
        </authorList>
    </citation>
    <scope>NUCLEOTIDE SEQUENCE</scope>
    <source>
        <strain evidence="10">USNM1676648</strain>
        <tissue evidence="10">Polyp</tissue>
    </source>
</reference>
<comment type="cofactor">
    <cofactor evidence="6 7">
        <name>Zn(2+)</name>
        <dbReference type="ChEBI" id="CHEBI:29105"/>
    </cofactor>
    <text evidence="6 7">Binds 1 zinc ion per subunit.</text>
</comment>
<dbReference type="InterPro" id="IPR006026">
    <property type="entry name" value="Peptidase_Metallo"/>
</dbReference>
<dbReference type="Gene3D" id="3.40.390.10">
    <property type="entry name" value="Collagenase (Catalytic Domain)"/>
    <property type="match status" value="1"/>
</dbReference>
<dbReference type="SMART" id="SM00254">
    <property type="entry name" value="ShKT"/>
    <property type="match status" value="2"/>
</dbReference>
<dbReference type="Proteomes" id="UP001163046">
    <property type="component" value="Unassembled WGS sequence"/>
</dbReference>
<evidence type="ECO:0000256" key="2">
    <source>
        <dbReference type="ARBA" id="ARBA00022656"/>
    </source>
</evidence>
<dbReference type="Pfam" id="PF01549">
    <property type="entry name" value="ShK"/>
    <property type="match status" value="2"/>
</dbReference>
<dbReference type="GO" id="GO:0004222">
    <property type="term" value="F:metalloendopeptidase activity"/>
    <property type="evidence" value="ECO:0007669"/>
    <property type="project" value="UniProtKB-UniRule"/>
</dbReference>
<dbReference type="PROSITE" id="PS51864">
    <property type="entry name" value="ASTACIN"/>
    <property type="match status" value="1"/>
</dbReference>
<feature type="active site" evidence="6">
    <location>
        <position position="167"/>
    </location>
</feature>
<dbReference type="FunFam" id="3.40.390.10:FF:000114">
    <property type="entry name" value="Metalloendopeptidase"/>
    <property type="match status" value="1"/>
</dbReference>
<feature type="domain" description="ShKT" evidence="8">
    <location>
        <begin position="321"/>
        <end position="355"/>
    </location>
</feature>
<dbReference type="SMART" id="SM00235">
    <property type="entry name" value="ZnMc"/>
    <property type="match status" value="1"/>
</dbReference>
<keyword evidence="6 7" id="KW-0482">Metalloprotease</keyword>
<evidence type="ECO:0000256" key="7">
    <source>
        <dbReference type="RuleBase" id="RU361183"/>
    </source>
</evidence>
<keyword evidence="5" id="KW-1015">Disulfide bond</keyword>
<dbReference type="InterPro" id="IPR001506">
    <property type="entry name" value="Peptidase_M12A"/>
</dbReference>
<evidence type="ECO:0000256" key="4">
    <source>
        <dbReference type="ARBA" id="ARBA00022801"/>
    </source>
</evidence>
<keyword evidence="11" id="KW-1185">Reference proteome</keyword>